<dbReference type="AlphaFoldDB" id="A0A8C6K313"/>
<dbReference type="GeneTree" id="ENSGT01010000230272"/>
<dbReference type="GO" id="GO:0000245">
    <property type="term" value="P:spliceosomal complex assembly"/>
    <property type="evidence" value="ECO:0007669"/>
    <property type="project" value="TreeGrafter"/>
</dbReference>
<organism evidence="3 4">
    <name type="scientific">Nothobranchius furzeri</name>
    <name type="common">Turquoise killifish</name>
    <dbReference type="NCBI Taxonomy" id="105023"/>
    <lineage>
        <taxon>Eukaryota</taxon>
        <taxon>Metazoa</taxon>
        <taxon>Chordata</taxon>
        <taxon>Craniata</taxon>
        <taxon>Vertebrata</taxon>
        <taxon>Euteleostomi</taxon>
        <taxon>Actinopterygii</taxon>
        <taxon>Neopterygii</taxon>
        <taxon>Teleostei</taxon>
        <taxon>Neoteleostei</taxon>
        <taxon>Acanthomorphata</taxon>
        <taxon>Ovalentaria</taxon>
        <taxon>Atherinomorphae</taxon>
        <taxon>Cyprinodontiformes</taxon>
        <taxon>Nothobranchiidae</taxon>
        <taxon>Nothobranchius</taxon>
    </lineage>
</organism>
<protein>
    <recommendedName>
        <fullName evidence="2">SFR19-like C-terminal domain-containing protein</fullName>
    </recommendedName>
</protein>
<proteinExistence type="predicted"/>
<dbReference type="PANTHER" id="PTHR47048">
    <property type="entry name" value="PROTEIN SCAF11"/>
    <property type="match status" value="1"/>
</dbReference>
<dbReference type="InterPro" id="IPR057031">
    <property type="entry name" value="SFR19-like_C"/>
</dbReference>
<feature type="region of interest" description="Disordered" evidence="1">
    <location>
        <begin position="1"/>
        <end position="21"/>
    </location>
</feature>
<dbReference type="PANTHER" id="PTHR47048:SF1">
    <property type="entry name" value="PROTEIN SCAF11"/>
    <property type="match status" value="1"/>
</dbReference>
<evidence type="ECO:0000259" key="2">
    <source>
        <dbReference type="Pfam" id="PF23030"/>
    </source>
</evidence>
<reference evidence="3" key="1">
    <citation type="submission" date="2014-08" db="EMBL/GenBank/DDBJ databases">
        <authorList>
            <person name="Senf B."/>
            <person name="Petzold A."/>
            <person name="Downie B.R."/>
            <person name="Koch P."/>
            <person name="Platzer M."/>
        </authorList>
    </citation>
    <scope>NUCLEOTIDE SEQUENCE [LARGE SCALE GENOMIC DNA]</scope>
    <source>
        <strain evidence="3">GRZ</strain>
    </source>
</reference>
<dbReference type="Ensembl" id="ENSNFUT00015000082.1">
    <property type="protein sequence ID" value="ENSNFUP00015000054.1"/>
    <property type="gene ID" value="ENSNFUG00015000063.1"/>
</dbReference>
<evidence type="ECO:0000256" key="1">
    <source>
        <dbReference type="SAM" id="MobiDB-lite"/>
    </source>
</evidence>
<name>A0A8C6K313_NOTFU</name>
<feature type="domain" description="SFR19-like C-terminal" evidence="2">
    <location>
        <begin position="28"/>
        <end position="57"/>
    </location>
</feature>
<reference evidence="3" key="3">
    <citation type="submission" date="2025-09" db="UniProtKB">
        <authorList>
            <consortium name="Ensembl"/>
        </authorList>
    </citation>
    <scope>IDENTIFICATION</scope>
</reference>
<keyword evidence="4" id="KW-1185">Reference proteome</keyword>
<evidence type="ECO:0000313" key="3">
    <source>
        <dbReference type="Ensembl" id="ENSNFUP00015000054.1"/>
    </source>
</evidence>
<dbReference type="Proteomes" id="UP000694548">
    <property type="component" value="Chromosome sgr01"/>
</dbReference>
<dbReference type="GO" id="GO:0003723">
    <property type="term" value="F:RNA binding"/>
    <property type="evidence" value="ECO:0007669"/>
    <property type="project" value="TreeGrafter"/>
</dbReference>
<sequence>AASTPRSHGKLTESSRSRLPGSLALNSSKVCHSKSGEVNSSKVANLVKAYVDKYKHFDCAPPSEPLRVMWLLSHCLETIRLFS</sequence>
<accession>A0A8C6K313</accession>
<reference evidence="3" key="2">
    <citation type="submission" date="2025-08" db="UniProtKB">
        <authorList>
            <consortium name="Ensembl"/>
        </authorList>
    </citation>
    <scope>IDENTIFICATION</scope>
</reference>
<evidence type="ECO:0000313" key="4">
    <source>
        <dbReference type="Proteomes" id="UP000694548"/>
    </source>
</evidence>
<dbReference type="Pfam" id="PF23030">
    <property type="entry name" value="SCAF11-like_C"/>
    <property type="match status" value="1"/>
</dbReference>